<protein>
    <submittedName>
        <fullName evidence="5">Glycosyltransferase family 4 protein</fullName>
    </submittedName>
</protein>
<evidence type="ECO:0000313" key="6">
    <source>
        <dbReference type="Proteomes" id="UP001501585"/>
    </source>
</evidence>
<feature type="domain" description="Glycosyl transferase family 1" evidence="3">
    <location>
        <begin position="198"/>
        <end position="363"/>
    </location>
</feature>
<dbReference type="EMBL" id="BAAAPC010000005">
    <property type="protein sequence ID" value="GAA1990761.1"/>
    <property type="molecule type" value="Genomic_DNA"/>
</dbReference>
<dbReference type="CDD" id="cd03801">
    <property type="entry name" value="GT4_PimA-like"/>
    <property type="match status" value="1"/>
</dbReference>
<keyword evidence="2" id="KW-0808">Transferase</keyword>
<dbReference type="PANTHER" id="PTHR45947">
    <property type="entry name" value="SULFOQUINOVOSYL TRANSFERASE SQD2"/>
    <property type="match status" value="1"/>
</dbReference>
<dbReference type="Pfam" id="PF13439">
    <property type="entry name" value="Glyco_transf_4"/>
    <property type="match status" value="1"/>
</dbReference>
<dbReference type="Pfam" id="PF00534">
    <property type="entry name" value="Glycos_transf_1"/>
    <property type="match status" value="1"/>
</dbReference>
<dbReference type="InterPro" id="IPR028098">
    <property type="entry name" value="Glyco_trans_4-like_N"/>
</dbReference>
<dbReference type="InterPro" id="IPR050194">
    <property type="entry name" value="Glycosyltransferase_grp1"/>
</dbReference>
<name>A0ABN2SRK4_9ACTN</name>
<evidence type="ECO:0000313" key="5">
    <source>
        <dbReference type="EMBL" id="GAA1990761.1"/>
    </source>
</evidence>
<evidence type="ECO:0000259" key="3">
    <source>
        <dbReference type="Pfam" id="PF00534"/>
    </source>
</evidence>
<dbReference type="Gene3D" id="3.40.50.2000">
    <property type="entry name" value="Glycogen Phosphorylase B"/>
    <property type="match status" value="2"/>
</dbReference>
<keyword evidence="6" id="KW-1185">Reference proteome</keyword>
<dbReference type="InterPro" id="IPR001296">
    <property type="entry name" value="Glyco_trans_1"/>
</dbReference>
<evidence type="ECO:0000256" key="2">
    <source>
        <dbReference type="ARBA" id="ARBA00022679"/>
    </source>
</evidence>
<accession>A0ABN2SRK4</accession>
<dbReference type="SUPFAM" id="SSF53756">
    <property type="entry name" value="UDP-Glycosyltransferase/glycogen phosphorylase"/>
    <property type="match status" value="1"/>
</dbReference>
<keyword evidence="1" id="KW-0328">Glycosyltransferase</keyword>
<evidence type="ECO:0000259" key="4">
    <source>
        <dbReference type="Pfam" id="PF13439"/>
    </source>
</evidence>
<comment type="caution">
    <text evidence="5">The sequence shown here is derived from an EMBL/GenBank/DDBJ whole genome shotgun (WGS) entry which is preliminary data.</text>
</comment>
<dbReference type="PANTHER" id="PTHR45947:SF3">
    <property type="entry name" value="SULFOQUINOVOSYL TRANSFERASE SQD2"/>
    <property type="match status" value="1"/>
</dbReference>
<sequence length="385" mass="41928">MPPRTLLITNDFPPRRGGIETFCYEVARRMPGAESGGLVVYTSCTEGLEEAERDFDRRQPFPVVRDSSHMLLPTRRVAHRAAGLLERYGCERVLIGSAAPLGLLAGGLRDAGAQRIIAMSHGHEVWWARVPGARLALRRIGEKVDVLTYLGDFTRDEIGRALRPADRDRMARLTPGVDPGAFTANGDGTPVRERYGLGDGPVILCASRLVPRKGVDTLIRAMTWVRTTLPDARLVVVGQGPDEKRLRELAAWTGVSEHVVFAGGHGHNDMPSFYAAANVFAMPCRTRKAGLEAEGLGIVYLEAAASGLPVLVGSSGGAPDTVRHGETGFVVNGREPRSVASKLQRLLIAPDQAQAMGQRGREWVLKEWTWDLSAQRLEELFSAGR</sequence>
<organism evidence="5 6">
    <name type="scientific">Nocardiopsis rhodophaea</name>
    <dbReference type="NCBI Taxonomy" id="280238"/>
    <lineage>
        <taxon>Bacteria</taxon>
        <taxon>Bacillati</taxon>
        <taxon>Actinomycetota</taxon>
        <taxon>Actinomycetes</taxon>
        <taxon>Streptosporangiales</taxon>
        <taxon>Nocardiopsidaceae</taxon>
        <taxon>Nocardiopsis</taxon>
    </lineage>
</organism>
<gene>
    <name evidence="5" type="ORF">GCM10009799_15860</name>
</gene>
<proteinExistence type="predicted"/>
<dbReference type="RefSeq" id="WP_344105116.1">
    <property type="nucleotide sequence ID" value="NZ_BAAAPC010000005.1"/>
</dbReference>
<evidence type="ECO:0000256" key="1">
    <source>
        <dbReference type="ARBA" id="ARBA00022676"/>
    </source>
</evidence>
<feature type="domain" description="Glycosyltransferase subfamily 4-like N-terminal" evidence="4">
    <location>
        <begin position="17"/>
        <end position="179"/>
    </location>
</feature>
<reference evidence="5 6" key="1">
    <citation type="journal article" date="2019" name="Int. J. Syst. Evol. Microbiol.">
        <title>The Global Catalogue of Microorganisms (GCM) 10K type strain sequencing project: providing services to taxonomists for standard genome sequencing and annotation.</title>
        <authorList>
            <consortium name="The Broad Institute Genomics Platform"/>
            <consortium name="The Broad Institute Genome Sequencing Center for Infectious Disease"/>
            <person name="Wu L."/>
            <person name="Ma J."/>
        </authorList>
    </citation>
    <scope>NUCLEOTIDE SEQUENCE [LARGE SCALE GENOMIC DNA]</scope>
    <source>
        <strain evidence="5 6">JCM 15313</strain>
    </source>
</reference>
<dbReference type="Proteomes" id="UP001501585">
    <property type="component" value="Unassembled WGS sequence"/>
</dbReference>